<name>A0A484KIK2_9ASTE</name>
<proteinExistence type="predicted"/>
<dbReference type="EMBL" id="OOIL02000252">
    <property type="protein sequence ID" value="VFQ62967.1"/>
    <property type="molecule type" value="Genomic_DNA"/>
</dbReference>
<dbReference type="AlphaFoldDB" id="A0A484KIK2"/>
<evidence type="ECO:0000313" key="1">
    <source>
        <dbReference type="EMBL" id="VFQ62967.1"/>
    </source>
</evidence>
<dbReference type="Proteomes" id="UP000595140">
    <property type="component" value="Unassembled WGS sequence"/>
</dbReference>
<reference evidence="1 2" key="1">
    <citation type="submission" date="2018-04" db="EMBL/GenBank/DDBJ databases">
        <authorList>
            <person name="Vogel A."/>
        </authorList>
    </citation>
    <scope>NUCLEOTIDE SEQUENCE [LARGE SCALE GENOMIC DNA]</scope>
</reference>
<organism evidence="1 2">
    <name type="scientific">Cuscuta campestris</name>
    <dbReference type="NCBI Taxonomy" id="132261"/>
    <lineage>
        <taxon>Eukaryota</taxon>
        <taxon>Viridiplantae</taxon>
        <taxon>Streptophyta</taxon>
        <taxon>Embryophyta</taxon>
        <taxon>Tracheophyta</taxon>
        <taxon>Spermatophyta</taxon>
        <taxon>Magnoliopsida</taxon>
        <taxon>eudicotyledons</taxon>
        <taxon>Gunneridae</taxon>
        <taxon>Pentapetalae</taxon>
        <taxon>asterids</taxon>
        <taxon>lamiids</taxon>
        <taxon>Solanales</taxon>
        <taxon>Convolvulaceae</taxon>
        <taxon>Cuscuteae</taxon>
        <taxon>Cuscuta</taxon>
        <taxon>Cuscuta subgen. Grammica</taxon>
        <taxon>Cuscuta sect. Cleistogrammica</taxon>
    </lineage>
</organism>
<accession>A0A484KIK2</accession>
<sequence>MQFHFTAAASPRDTSKTPKLDRYDNCLWKVNNTIAASSKIFFRITLLIALLLHRQLLAGLRWLWLLRDRPLHHS</sequence>
<gene>
    <name evidence="1" type="ORF">CCAM_LOCUS4743</name>
</gene>
<protein>
    <submittedName>
        <fullName evidence="1">Uncharacterized protein</fullName>
    </submittedName>
</protein>
<evidence type="ECO:0000313" key="2">
    <source>
        <dbReference type="Proteomes" id="UP000595140"/>
    </source>
</evidence>
<keyword evidence="2" id="KW-1185">Reference proteome</keyword>